<evidence type="ECO:0000256" key="2">
    <source>
        <dbReference type="ARBA" id="ARBA00022679"/>
    </source>
</evidence>
<dbReference type="PANTHER" id="PTHR13132">
    <property type="entry name" value="ALPHA- 1,6 -FUCOSYLTRANSFERASE"/>
    <property type="match status" value="1"/>
</dbReference>
<dbReference type="PANTHER" id="PTHR13132:SF29">
    <property type="entry name" value="ALPHA-(1,6)-FUCOSYLTRANSFERASE"/>
    <property type="match status" value="1"/>
</dbReference>
<dbReference type="GO" id="GO:0006487">
    <property type="term" value="P:protein N-linked glycosylation"/>
    <property type="evidence" value="ECO:0007669"/>
    <property type="project" value="TreeGrafter"/>
</dbReference>
<name>A0A8S4PYM9_OWEFU</name>
<keyword evidence="2 3" id="KW-0808">Transferase</keyword>
<feature type="transmembrane region" description="Helical" evidence="4">
    <location>
        <begin position="7"/>
        <end position="27"/>
    </location>
</feature>
<dbReference type="GO" id="GO:0046921">
    <property type="term" value="F:alpha-(1-&gt;6)-fucosyltransferase activity"/>
    <property type="evidence" value="ECO:0007669"/>
    <property type="project" value="TreeGrafter"/>
</dbReference>
<keyword evidence="4" id="KW-0812">Transmembrane</keyword>
<dbReference type="OrthoDB" id="428346at2759"/>
<dbReference type="EMBL" id="CAIIXF020000010">
    <property type="protein sequence ID" value="CAH1797904.1"/>
    <property type="molecule type" value="Genomic_DNA"/>
</dbReference>
<evidence type="ECO:0000259" key="5">
    <source>
        <dbReference type="PROSITE" id="PS51659"/>
    </source>
</evidence>
<proteinExistence type="inferred from homology"/>
<feature type="domain" description="GT23" evidence="5">
    <location>
        <begin position="100"/>
        <end position="386"/>
    </location>
</feature>
<comment type="caution">
    <text evidence="6">The sequence shown here is derived from an EMBL/GenBank/DDBJ whole genome shotgun (WGS) entry which is preliminary data.</text>
</comment>
<evidence type="ECO:0000313" key="7">
    <source>
        <dbReference type="Proteomes" id="UP000749559"/>
    </source>
</evidence>
<evidence type="ECO:0000313" key="6">
    <source>
        <dbReference type="EMBL" id="CAH1797904.1"/>
    </source>
</evidence>
<dbReference type="AlphaFoldDB" id="A0A8S4PYM9"/>
<keyword evidence="4" id="KW-0472">Membrane</keyword>
<evidence type="ECO:0000256" key="3">
    <source>
        <dbReference type="PROSITE-ProRule" id="PRU00992"/>
    </source>
</evidence>
<reference evidence="6" key="1">
    <citation type="submission" date="2022-03" db="EMBL/GenBank/DDBJ databases">
        <authorList>
            <person name="Martin C."/>
        </authorList>
    </citation>
    <scope>NUCLEOTIDE SEQUENCE</scope>
</reference>
<sequence>MDGILKQVFLLLLGLTILVFSYIWIWGGQTLKMNPSYTIPFSQIGKPKTWNQFGSVKDIEDPPVHQYQGKCAKESSELSQLSFKLFQTIEAIMNPADCSKAKYLLCEWPYKEWGLGSMMHQISYCFSVALATKRVLLIKAKLKFIPHSWDYYLLQPSTKCWDFQYTNYTLWSHLENIEKSNVQVVQILLRKGAAPENETWPMPLPENLMKSSALWYKLTQLHQSPALWVIGQLMGYLIQPSQSFSQQLEDLKLAIGFVHPIIGVHIRRGDKIRQVKPTPTYKYIERIEAYINQLGYRISNDKVPSIFIASDDRTLIGQIKENYTQYNFVYVPPNFPETPIDFILFDILLLKECDYFIGTFTSNIGRLVYELQQSMYSDTSCLAESVDYNYMTAYCCGISHNQQMMGYFKSNCSTRQQYDIVKACNKVSVFHP</sequence>
<protein>
    <recommendedName>
        <fullName evidence="5">GT23 domain-containing protein</fullName>
    </recommendedName>
</protein>
<comment type="similarity">
    <text evidence="3">Belongs to the glycosyltransferase 23 family.</text>
</comment>
<evidence type="ECO:0000256" key="4">
    <source>
        <dbReference type="SAM" id="Phobius"/>
    </source>
</evidence>
<feature type="region of interest" description="Important for donor substrate binding" evidence="3">
    <location>
        <begin position="267"/>
        <end position="268"/>
    </location>
</feature>
<accession>A0A8S4PYM9</accession>
<organism evidence="6 7">
    <name type="scientific">Owenia fusiformis</name>
    <name type="common">Polychaete worm</name>
    <dbReference type="NCBI Taxonomy" id="6347"/>
    <lineage>
        <taxon>Eukaryota</taxon>
        <taxon>Metazoa</taxon>
        <taxon>Spiralia</taxon>
        <taxon>Lophotrochozoa</taxon>
        <taxon>Annelida</taxon>
        <taxon>Polychaeta</taxon>
        <taxon>Sedentaria</taxon>
        <taxon>Canalipalpata</taxon>
        <taxon>Sabellida</taxon>
        <taxon>Oweniida</taxon>
        <taxon>Oweniidae</taxon>
        <taxon>Owenia</taxon>
    </lineage>
</organism>
<evidence type="ECO:0000256" key="1">
    <source>
        <dbReference type="ARBA" id="ARBA00022676"/>
    </source>
</evidence>
<dbReference type="InterPro" id="IPR027350">
    <property type="entry name" value="GT23_dom"/>
</dbReference>
<dbReference type="PROSITE" id="PS51659">
    <property type="entry name" value="GT23"/>
    <property type="match status" value="1"/>
</dbReference>
<keyword evidence="7" id="KW-1185">Reference proteome</keyword>
<keyword evidence="1 3" id="KW-0328">Glycosyltransferase</keyword>
<keyword evidence="4" id="KW-1133">Transmembrane helix</keyword>
<gene>
    <name evidence="6" type="ORF">OFUS_LOCUS22116</name>
</gene>
<dbReference type="Pfam" id="PF19745">
    <property type="entry name" value="FUT8_N_cat"/>
    <property type="match status" value="1"/>
</dbReference>
<dbReference type="InterPro" id="IPR045573">
    <property type="entry name" value="Fut8_N_cat"/>
</dbReference>
<dbReference type="Gene3D" id="3.40.50.11350">
    <property type="match status" value="1"/>
</dbReference>
<dbReference type="Proteomes" id="UP000749559">
    <property type="component" value="Unassembled WGS sequence"/>
</dbReference>